<dbReference type="InterPro" id="IPR055348">
    <property type="entry name" value="DctQ"/>
</dbReference>
<dbReference type="InterPro" id="IPR007387">
    <property type="entry name" value="TRAP_DctQ"/>
</dbReference>
<accession>A0ABS1FBA3</accession>
<comment type="caution">
    <text evidence="9">Lacks conserved residue(s) required for the propagation of feature annotation.</text>
</comment>
<evidence type="ECO:0000256" key="6">
    <source>
        <dbReference type="ARBA" id="ARBA00022989"/>
    </source>
</evidence>
<feature type="transmembrane region" description="Helical" evidence="9">
    <location>
        <begin position="53"/>
        <end position="74"/>
    </location>
</feature>
<evidence type="ECO:0000256" key="9">
    <source>
        <dbReference type="RuleBase" id="RU369079"/>
    </source>
</evidence>
<keyword evidence="2 9" id="KW-0813">Transport</keyword>
<feature type="region of interest" description="Disordered" evidence="10">
    <location>
        <begin position="1"/>
        <end position="20"/>
    </location>
</feature>
<reference evidence="13" key="1">
    <citation type="submission" date="2021-01" db="EMBL/GenBank/DDBJ databases">
        <title>Genome public.</title>
        <authorList>
            <person name="Liu C."/>
            <person name="Sun Q."/>
        </authorList>
    </citation>
    <scope>NUCLEOTIDE SEQUENCE [LARGE SCALE GENOMIC DNA]</scope>
    <source>
        <strain evidence="13">YIM B02556</strain>
    </source>
</reference>
<evidence type="ECO:0000256" key="5">
    <source>
        <dbReference type="ARBA" id="ARBA00022692"/>
    </source>
</evidence>
<dbReference type="Pfam" id="PF04290">
    <property type="entry name" value="DctQ"/>
    <property type="match status" value="1"/>
</dbReference>
<keyword evidence="3" id="KW-1003">Cell membrane</keyword>
<keyword evidence="7 9" id="KW-0472">Membrane</keyword>
<feature type="transmembrane region" description="Helical" evidence="9">
    <location>
        <begin position="86"/>
        <end position="105"/>
    </location>
</feature>
<evidence type="ECO:0000313" key="13">
    <source>
        <dbReference type="Proteomes" id="UP000652760"/>
    </source>
</evidence>
<feature type="domain" description="Tripartite ATP-independent periplasmic transporters DctQ component" evidence="11">
    <location>
        <begin position="62"/>
        <end position="191"/>
    </location>
</feature>
<protein>
    <recommendedName>
        <fullName evidence="9">TRAP transporter small permease protein</fullName>
    </recommendedName>
</protein>
<dbReference type="EMBL" id="JAENHM010000067">
    <property type="protein sequence ID" value="MBK1840648.1"/>
    <property type="molecule type" value="Genomic_DNA"/>
</dbReference>
<dbReference type="PANTHER" id="PTHR35011:SF11">
    <property type="entry name" value="TRAP TRANSPORTER SMALL PERMEASE PROTEIN"/>
    <property type="match status" value="1"/>
</dbReference>
<keyword evidence="6 9" id="KW-1133">Transmembrane helix</keyword>
<comment type="similarity">
    <text evidence="8 9">Belongs to the TRAP transporter small permease family.</text>
</comment>
<sequence>MTSYAKGSVPPGAGVRQSHAEERHIQITPEELAHSFVDDAPPADLSHYAVEDWVTVALFWLMAAAVFLQFFTRYVLNDSLNWTEEIASYCLVALVFVGSAMCVRLSRHIQVDILYRFLPAGPARLLSTLVDVLRTAFFVYLTQLMWRLIEIVGDETMVTVQLPKGILYYSVLGGCALMALRSLQVTVVNWRRGYSVLEKPESFDGTGV</sequence>
<comment type="function">
    <text evidence="9">Part of the tripartite ATP-independent periplasmic (TRAP) transport system.</text>
</comment>
<comment type="subcellular location">
    <subcellularLocation>
        <location evidence="1 9">Cell inner membrane</location>
        <topology evidence="1 9">Multi-pass membrane protein</topology>
    </subcellularLocation>
</comment>
<evidence type="ECO:0000256" key="2">
    <source>
        <dbReference type="ARBA" id="ARBA00022448"/>
    </source>
</evidence>
<evidence type="ECO:0000313" key="12">
    <source>
        <dbReference type="EMBL" id="MBK1840648.1"/>
    </source>
</evidence>
<feature type="transmembrane region" description="Helical" evidence="9">
    <location>
        <begin position="166"/>
        <end position="183"/>
    </location>
</feature>
<gene>
    <name evidence="12" type="ORF">JHL17_24900</name>
</gene>
<keyword evidence="13" id="KW-1185">Reference proteome</keyword>
<keyword evidence="5 9" id="KW-0812">Transmembrane</keyword>
<proteinExistence type="inferred from homology"/>
<organism evidence="12 13">
    <name type="scientific">Azospirillum endophyticum</name>
    <dbReference type="NCBI Taxonomy" id="2800326"/>
    <lineage>
        <taxon>Bacteria</taxon>
        <taxon>Pseudomonadati</taxon>
        <taxon>Pseudomonadota</taxon>
        <taxon>Alphaproteobacteria</taxon>
        <taxon>Rhodospirillales</taxon>
        <taxon>Azospirillaceae</taxon>
        <taxon>Azospirillum</taxon>
    </lineage>
</organism>
<comment type="caution">
    <text evidence="12">The sequence shown here is derived from an EMBL/GenBank/DDBJ whole genome shotgun (WGS) entry which is preliminary data.</text>
</comment>
<evidence type="ECO:0000256" key="10">
    <source>
        <dbReference type="SAM" id="MobiDB-lite"/>
    </source>
</evidence>
<evidence type="ECO:0000259" key="11">
    <source>
        <dbReference type="Pfam" id="PF04290"/>
    </source>
</evidence>
<evidence type="ECO:0000256" key="3">
    <source>
        <dbReference type="ARBA" id="ARBA00022475"/>
    </source>
</evidence>
<dbReference type="Proteomes" id="UP000652760">
    <property type="component" value="Unassembled WGS sequence"/>
</dbReference>
<evidence type="ECO:0000256" key="4">
    <source>
        <dbReference type="ARBA" id="ARBA00022519"/>
    </source>
</evidence>
<keyword evidence="4 9" id="KW-0997">Cell inner membrane</keyword>
<name>A0ABS1FBA3_9PROT</name>
<dbReference type="RefSeq" id="WP_200197326.1">
    <property type="nucleotide sequence ID" value="NZ_JAENHM010000067.1"/>
</dbReference>
<evidence type="ECO:0000256" key="1">
    <source>
        <dbReference type="ARBA" id="ARBA00004429"/>
    </source>
</evidence>
<evidence type="ECO:0000256" key="7">
    <source>
        <dbReference type="ARBA" id="ARBA00023136"/>
    </source>
</evidence>
<dbReference type="PANTHER" id="PTHR35011">
    <property type="entry name" value="2,3-DIKETO-L-GULONATE TRAP TRANSPORTER SMALL PERMEASE PROTEIN YIAM"/>
    <property type="match status" value="1"/>
</dbReference>
<comment type="subunit">
    <text evidence="9">The complex comprises the extracytoplasmic solute receptor protein and the two transmembrane proteins.</text>
</comment>
<evidence type="ECO:0000256" key="8">
    <source>
        <dbReference type="ARBA" id="ARBA00038436"/>
    </source>
</evidence>